<accession>A0A3M7TRT6</accession>
<feature type="transmembrane region" description="Helical" evidence="1">
    <location>
        <begin position="44"/>
        <end position="68"/>
    </location>
</feature>
<evidence type="ECO:0000313" key="3">
    <source>
        <dbReference type="Proteomes" id="UP000278746"/>
    </source>
</evidence>
<feature type="transmembrane region" description="Helical" evidence="1">
    <location>
        <begin position="7"/>
        <end position="24"/>
    </location>
</feature>
<feature type="transmembrane region" description="Helical" evidence="1">
    <location>
        <begin position="80"/>
        <end position="98"/>
    </location>
</feature>
<dbReference type="RefSeq" id="WP_122899467.1">
    <property type="nucleotide sequence ID" value="NZ_RHIB01000002.1"/>
</dbReference>
<dbReference type="NCBIfam" id="TIGR04011">
    <property type="entry name" value="poly_gGlu_PgsC"/>
    <property type="match status" value="1"/>
</dbReference>
<dbReference type="EMBL" id="RHIB01000002">
    <property type="protein sequence ID" value="RNA67750.1"/>
    <property type="molecule type" value="Genomic_DNA"/>
</dbReference>
<gene>
    <name evidence="2" type="primary">pgsC</name>
    <name evidence="2" type="ORF">EBO34_13635</name>
</gene>
<dbReference type="OrthoDB" id="48792at2"/>
<dbReference type="GO" id="GO:0016020">
    <property type="term" value="C:membrane"/>
    <property type="evidence" value="ECO:0007669"/>
    <property type="project" value="InterPro"/>
</dbReference>
<dbReference type="AlphaFoldDB" id="A0A3M7TRT6"/>
<reference evidence="2 3" key="1">
    <citation type="submission" date="2018-10" db="EMBL/GenBank/DDBJ databases">
        <title>Bacillus Keqinensis sp. nov., a moderately halophilic bacterium isolated from a saline-alkaline lake.</title>
        <authorList>
            <person name="Wang H."/>
        </authorList>
    </citation>
    <scope>NUCLEOTIDE SEQUENCE [LARGE SCALE GENOMIC DNA]</scope>
    <source>
        <strain evidence="2 3">KQ-3</strain>
    </source>
</reference>
<comment type="caution">
    <text evidence="2">The sequence shown here is derived from an EMBL/GenBank/DDBJ whole genome shotgun (WGS) entry which is preliminary data.</text>
</comment>
<name>A0A3M7TRT6_9BACI</name>
<evidence type="ECO:0000256" key="1">
    <source>
        <dbReference type="SAM" id="Phobius"/>
    </source>
</evidence>
<dbReference type="GO" id="GO:0045227">
    <property type="term" value="P:capsule polysaccharide biosynthetic process"/>
    <property type="evidence" value="ECO:0007669"/>
    <property type="project" value="InterPro"/>
</dbReference>
<organism evidence="2 3">
    <name type="scientific">Alteribacter keqinensis</name>
    <dbReference type="NCBI Taxonomy" id="2483800"/>
    <lineage>
        <taxon>Bacteria</taxon>
        <taxon>Bacillati</taxon>
        <taxon>Bacillota</taxon>
        <taxon>Bacilli</taxon>
        <taxon>Bacillales</taxon>
        <taxon>Bacillaceae</taxon>
        <taxon>Alteribacter</taxon>
    </lineage>
</organism>
<keyword evidence="3" id="KW-1185">Reference proteome</keyword>
<dbReference type="Pfam" id="PF14102">
    <property type="entry name" value="Caps_synth_CapC"/>
    <property type="match status" value="1"/>
</dbReference>
<feature type="transmembrane region" description="Helical" evidence="1">
    <location>
        <begin position="104"/>
        <end position="122"/>
    </location>
</feature>
<dbReference type="PRINTS" id="PR01759">
    <property type="entry name" value="CAPSULEPROTC"/>
</dbReference>
<keyword evidence="1" id="KW-0812">Transmembrane</keyword>
<protein>
    <submittedName>
        <fullName evidence="2">Poly-gamma-glutamate biosynthesis protein PgsC</fullName>
    </submittedName>
</protein>
<keyword evidence="1" id="KW-1133">Transmembrane helix</keyword>
<dbReference type="InterPro" id="IPR008338">
    <property type="entry name" value="Capsule_biosynth_CapC"/>
</dbReference>
<keyword evidence="1" id="KW-0472">Membrane</keyword>
<sequence length="154" mass="16688">MFVFDSGDVYLALIAGAILSLFYTEKTGVLPAGLVVPGYIAMLFTFPVSIAVVFMISFLTYFIVMKFVGRFTILYGRRKFTAMLTVAIILSIGFDYLFPHFSPPHIVSGLMAIGVIVPGLIANTIQKQGVIPTTLSTLLLSCATFGVVMIASFI</sequence>
<evidence type="ECO:0000313" key="2">
    <source>
        <dbReference type="EMBL" id="RNA67750.1"/>
    </source>
</evidence>
<feature type="transmembrane region" description="Helical" evidence="1">
    <location>
        <begin position="134"/>
        <end position="153"/>
    </location>
</feature>
<dbReference type="Proteomes" id="UP000278746">
    <property type="component" value="Unassembled WGS sequence"/>
</dbReference>
<proteinExistence type="predicted"/>